<gene>
    <name evidence="4" type="ORF">PG997_003773</name>
</gene>
<evidence type="ECO:0000256" key="1">
    <source>
        <dbReference type="ARBA" id="ARBA00022468"/>
    </source>
</evidence>
<evidence type="ECO:0000256" key="2">
    <source>
        <dbReference type="SAM" id="MobiDB-lite"/>
    </source>
</evidence>
<feature type="region of interest" description="Disordered" evidence="2">
    <location>
        <begin position="853"/>
        <end position="872"/>
    </location>
</feature>
<dbReference type="Proteomes" id="UP001433268">
    <property type="component" value="Unassembled WGS sequence"/>
</dbReference>
<feature type="compositionally biased region" description="Low complexity" evidence="2">
    <location>
        <begin position="621"/>
        <end position="634"/>
    </location>
</feature>
<dbReference type="RefSeq" id="XP_066671706.1">
    <property type="nucleotide sequence ID" value="XM_066808088.1"/>
</dbReference>
<feature type="compositionally biased region" description="Polar residues" evidence="2">
    <location>
        <begin position="534"/>
        <end position="560"/>
    </location>
</feature>
<proteinExistence type="predicted"/>
<keyword evidence="1" id="KW-0343">GTPase activation</keyword>
<organism evidence="4 5">
    <name type="scientific">Apiospora hydei</name>
    <dbReference type="NCBI Taxonomy" id="1337664"/>
    <lineage>
        <taxon>Eukaryota</taxon>
        <taxon>Fungi</taxon>
        <taxon>Dikarya</taxon>
        <taxon>Ascomycota</taxon>
        <taxon>Pezizomycotina</taxon>
        <taxon>Sordariomycetes</taxon>
        <taxon>Xylariomycetidae</taxon>
        <taxon>Amphisphaeriales</taxon>
        <taxon>Apiosporaceae</taxon>
        <taxon>Apiospora</taxon>
    </lineage>
</organism>
<dbReference type="InterPro" id="IPR045518">
    <property type="entry name" value="2EXR"/>
</dbReference>
<dbReference type="PROSITE" id="PS50086">
    <property type="entry name" value="TBC_RABGAP"/>
    <property type="match status" value="1"/>
</dbReference>
<feature type="compositionally biased region" description="Polar residues" evidence="2">
    <location>
        <begin position="568"/>
        <end position="583"/>
    </location>
</feature>
<dbReference type="SUPFAM" id="SSF47923">
    <property type="entry name" value="Ypt/Rab-GAP domain of gyp1p"/>
    <property type="match status" value="2"/>
</dbReference>
<comment type="caution">
    <text evidence="4">The sequence shown here is derived from an EMBL/GenBank/DDBJ whole genome shotgun (WGS) entry which is preliminary data.</text>
</comment>
<dbReference type="Pfam" id="PF00566">
    <property type="entry name" value="RabGAP-TBC"/>
    <property type="match status" value="1"/>
</dbReference>
<sequence>MRSLAESTERWQETVKHTSLADLQRAVKFNGSSSPCISGCRSICWKTFLLGHGSSTTSWTHALLESRSTYASLRDHFLKYINHPEYLATVNTDPLADDPDSPWNTLRQDEVLRAEILQDVQRLPDEPFYHEPRVQTMILDVLFIYCKLNPGVGGYRQGMHELLAPILLVVERDAIIPAETASGGQADLTMIEMLDASFAEHDSFALFSRVMDHAKAFYEVADDAQGGQSSIVEKSQHIHEVLLYKVDPDLSNHLKAIEILPQIFLIIRWALIEADYSVALQLLLKYPPPEAPYGPHTFIDDAVYLRNHLTPAGGSSLILKYTGKPPDSPKVSSQPSTPRSLGLGIRQNALGLRSPLSPQRFIQQQGGVEALFQGAAKGVLERGEKLGINQAVRDALGEIRRNVSEAKTSMKAGRELFSEPGPNNTAMQAVATMDQRNKHLASLLDETITTLKALATSNSDDKQKQSEALEIAAAKVQFVKIYLEDSTIALPEDEYFPPAQSQPGPEANPASPSPPTDAVAAMAISTPDMVVDSPNPQHSSQTPDTTSVSSAKDATTSNGHSDVMDTDPLSSTSRTATPTQATVLQRPPAPIPTRSSLAQSSFSWMLEPDQSASSKPDVFGSQKPKPSSSTASPSGNHRKRPSANANRERTAFLFGEVPLDAKGNAVLSEDLFDNKKPRSSTEAKAEEVPIATANLATPAAAMDTFPNFPNLPAELRANVWLQAMPDTARALRLAIHHRTYSTMHSCVTVGERFCGRHSRCLQYTEGQPSYIGVCMSDGFFAMAKDDEDPEDGDTVLGSSLQSLGSVCRESRGIVVRTYPETDGISAAAEAVLCGATPTTDILVITSVPEYSSLHPADDDGSHQRLSTPDPDDARIARQFPQDPDAFRHFRRIISSFQHVALDYIGNRVCDLDDSHGSDWGSDETREEVSKGSEIVHLLFWFESLRRLSLWPNPKWWPEVLVGDRIWVDDVGKLSCHYDELSDALDLPDDYARHAHVQRGPCRRGRTRPLGCTSQAPAIIDNRMLRTVCLAKGVFRFIISMNLSMVLLPRGHQISSQILGFSPFCTHGLSKRGGDLDMG</sequence>
<evidence type="ECO:0000259" key="3">
    <source>
        <dbReference type="PROSITE" id="PS50086"/>
    </source>
</evidence>
<dbReference type="Pfam" id="PF20150">
    <property type="entry name" value="2EXR"/>
    <property type="match status" value="1"/>
</dbReference>
<accession>A0ABR1X096</accession>
<dbReference type="SMART" id="SM00164">
    <property type="entry name" value="TBC"/>
    <property type="match status" value="1"/>
</dbReference>
<dbReference type="PANTHER" id="PTHR22957">
    <property type="entry name" value="TBC1 DOMAIN FAMILY MEMBER GTPASE-ACTIVATING PROTEIN"/>
    <property type="match status" value="1"/>
</dbReference>
<name>A0ABR1X096_9PEZI</name>
<reference evidence="4 5" key="1">
    <citation type="submission" date="2023-01" db="EMBL/GenBank/DDBJ databases">
        <title>Analysis of 21 Apiospora genomes using comparative genomics revels a genus with tremendous synthesis potential of carbohydrate active enzymes and secondary metabolites.</title>
        <authorList>
            <person name="Sorensen T."/>
        </authorList>
    </citation>
    <scope>NUCLEOTIDE SEQUENCE [LARGE SCALE GENOMIC DNA]</scope>
    <source>
        <strain evidence="4 5">CBS 114990</strain>
    </source>
</reference>
<dbReference type="Gene3D" id="1.10.8.270">
    <property type="entry name" value="putative rabgap domain of human tbc1 domain family member 14 like domains"/>
    <property type="match status" value="1"/>
</dbReference>
<dbReference type="EMBL" id="JAQQWN010000004">
    <property type="protein sequence ID" value="KAK8088812.1"/>
    <property type="molecule type" value="Genomic_DNA"/>
</dbReference>
<dbReference type="PANTHER" id="PTHR22957:SF337">
    <property type="entry name" value="TBC1 DOMAIN FAMILY MEMBER 5"/>
    <property type="match status" value="1"/>
</dbReference>
<feature type="region of interest" description="Disordered" evidence="2">
    <location>
        <begin position="494"/>
        <end position="646"/>
    </location>
</feature>
<dbReference type="InterPro" id="IPR035969">
    <property type="entry name" value="Rab-GAP_TBC_sf"/>
</dbReference>
<dbReference type="GeneID" id="92041148"/>
<keyword evidence="5" id="KW-1185">Reference proteome</keyword>
<feature type="domain" description="Rab-GAP TBC" evidence="3">
    <location>
        <begin position="35"/>
        <end position="294"/>
    </location>
</feature>
<dbReference type="InterPro" id="IPR000195">
    <property type="entry name" value="Rab-GAP-TBC_dom"/>
</dbReference>
<evidence type="ECO:0000313" key="4">
    <source>
        <dbReference type="EMBL" id="KAK8088812.1"/>
    </source>
</evidence>
<evidence type="ECO:0000313" key="5">
    <source>
        <dbReference type="Proteomes" id="UP001433268"/>
    </source>
</evidence>
<protein>
    <submittedName>
        <fullName evidence="4">WD repeat domain-containing protein</fullName>
    </submittedName>
</protein>
<feature type="compositionally biased region" description="Polar residues" evidence="2">
    <location>
        <begin position="593"/>
        <end position="603"/>
    </location>
</feature>